<reference evidence="2 3" key="1">
    <citation type="journal article" date="2003" name="Int. J. Syst. Evol. Microbiol.">
        <title>Towards a standardized format for the description of a novel species (of an established genus): Ochrobactrum gallinifaecis sp. nov.</title>
        <authorList>
            <person name="Kampfer P."/>
            <person name="Buczolits S."/>
            <person name="Albrecht A."/>
            <person name="Busse H.J."/>
            <person name="Stackebrandt E."/>
        </authorList>
    </citation>
    <scope>NUCLEOTIDE SEQUENCE [LARGE SCALE GENOMIC DNA]</scope>
    <source>
        <strain evidence="2 3">ISO 196</strain>
    </source>
</reference>
<organism evidence="2 3">
    <name type="scientific">Brucella gallinifaecis</name>
    <dbReference type="NCBI Taxonomy" id="215590"/>
    <lineage>
        <taxon>Bacteria</taxon>
        <taxon>Pseudomonadati</taxon>
        <taxon>Pseudomonadota</taxon>
        <taxon>Alphaproteobacteria</taxon>
        <taxon>Hyphomicrobiales</taxon>
        <taxon>Brucellaceae</taxon>
        <taxon>Brucella/Ochrobactrum group</taxon>
        <taxon>Brucella</taxon>
    </lineage>
</organism>
<comment type="caution">
    <text evidence="2">The sequence shown here is derived from an EMBL/GenBank/DDBJ whole genome shotgun (WGS) entry which is preliminary data.</text>
</comment>
<dbReference type="AlphaFoldDB" id="A0A502BI78"/>
<accession>A0A502BI78</accession>
<keyword evidence="1" id="KW-0472">Membrane</keyword>
<keyword evidence="1" id="KW-0812">Transmembrane</keyword>
<dbReference type="RefSeq" id="WP_140906344.1">
    <property type="nucleotide sequence ID" value="NZ_JBHTMD010000037.1"/>
</dbReference>
<keyword evidence="3" id="KW-1185">Reference proteome</keyword>
<sequence length="135" mass="15047">MTKSIGNKHTETARPHWLEWVAGGICTLLVTALFVWIGRDIYRYEVQEPQFDISIMSINSMNKVYRVTFDLRNTSLSTAAQVHVRGDISSSSSTESSDITFDDVASESHETGILFFKTNPSSGTLTIHVVGYTEP</sequence>
<dbReference type="EMBL" id="VEWJ01000022">
    <property type="protein sequence ID" value="TPF73955.1"/>
    <property type="molecule type" value="Genomic_DNA"/>
</dbReference>
<name>A0A502BI78_9HYPH</name>
<proteinExistence type="predicted"/>
<evidence type="ECO:0000313" key="3">
    <source>
        <dbReference type="Proteomes" id="UP000315388"/>
    </source>
</evidence>
<gene>
    <name evidence="2" type="ORF">FHY56_17125</name>
</gene>
<dbReference type="Proteomes" id="UP000315388">
    <property type="component" value="Unassembled WGS sequence"/>
</dbReference>
<evidence type="ECO:0000313" key="2">
    <source>
        <dbReference type="EMBL" id="TPF73955.1"/>
    </source>
</evidence>
<dbReference type="InterPro" id="IPR013417">
    <property type="entry name" value="CHP02588"/>
</dbReference>
<dbReference type="OrthoDB" id="1445569at2"/>
<protein>
    <submittedName>
        <fullName evidence="2">TIGR02588 family protein</fullName>
    </submittedName>
</protein>
<keyword evidence="1" id="KW-1133">Transmembrane helix</keyword>
<dbReference type="NCBIfam" id="TIGR02588">
    <property type="entry name" value="TIGR02588 family protein"/>
    <property type="match status" value="1"/>
</dbReference>
<evidence type="ECO:0000256" key="1">
    <source>
        <dbReference type="SAM" id="Phobius"/>
    </source>
</evidence>
<feature type="transmembrane region" description="Helical" evidence="1">
    <location>
        <begin position="20"/>
        <end position="37"/>
    </location>
</feature>